<dbReference type="Proteomes" id="UP000235388">
    <property type="component" value="Unassembled WGS sequence"/>
</dbReference>
<evidence type="ECO:0000313" key="1">
    <source>
        <dbReference type="EMBL" id="PLW21633.1"/>
    </source>
</evidence>
<organism evidence="2 3">
    <name type="scientific">Puccinia coronata f. sp. avenae</name>
    <dbReference type="NCBI Taxonomy" id="200324"/>
    <lineage>
        <taxon>Eukaryota</taxon>
        <taxon>Fungi</taxon>
        <taxon>Dikarya</taxon>
        <taxon>Basidiomycota</taxon>
        <taxon>Pucciniomycotina</taxon>
        <taxon>Pucciniomycetes</taxon>
        <taxon>Pucciniales</taxon>
        <taxon>Pucciniaceae</taxon>
        <taxon>Puccinia</taxon>
    </lineage>
</organism>
<sequence>MGLVAWIPGKIKAVEGNLVPINEALSKAPGQELSEKSIDHILATSCRCIEDSPFFFKFSHLFLTTLIQRALDP</sequence>
<dbReference type="EMBL" id="PGCJ01000781">
    <property type="protein sequence ID" value="PLW21633.1"/>
    <property type="molecule type" value="Genomic_DNA"/>
</dbReference>
<name>A0A2N5W5W4_9BASI</name>
<proteinExistence type="predicted"/>
<comment type="caution">
    <text evidence="2">The sequence shown here is derived from an EMBL/GenBank/DDBJ whole genome shotgun (WGS) entry which is preliminary data.</text>
</comment>
<keyword evidence="3" id="KW-1185">Reference proteome</keyword>
<evidence type="ECO:0000313" key="2">
    <source>
        <dbReference type="EMBL" id="PLW57636.1"/>
    </source>
</evidence>
<gene>
    <name evidence="2" type="ORF">PCANC_01103</name>
    <name evidence="1" type="ORF">PCANC_03192</name>
</gene>
<accession>A0A2N5W5W4</accession>
<dbReference type="AlphaFoldDB" id="A0A2N5W5W4"/>
<reference evidence="2 3" key="1">
    <citation type="submission" date="2017-11" db="EMBL/GenBank/DDBJ databases">
        <title>De novo assembly and phasing of dikaryotic genomes from two isolates of Puccinia coronata f. sp. avenae, the causal agent of oat crown rust.</title>
        <authorList>
            <person name="Miller M.E."/>
            <person name="Zhang Y."/>
            <person name="Omidvar V."/>
            <person name="Sperschneider J."/>
            <person name="Schwessinger B."/>
            <person name="Raley C."/>
            <person name="Palmer J.M."/>
            <person name="Garnica D."/>
            <person name="Upadhyaya N."/>
            <person name="Rathjen J."/>
            <person name="Taylor J.M."/>
            <person name="Park R.F."/>
            <person name="Dodds P.N."/>
            <person name="Hirsch C.D."/>
            <person name="Kianian S.F."/>
            <person name="Figueroa M."/>
        </authorList>
    </citation>
    <scope>NUCLEOTIDE SEQUENCE [LARGE SCALE GENOMIC DNA]</scope>
    <source>
        <strain evidence="2">12NC29</strain>
    </source>
</reference>
<evidence type="ECO:0000313" key="3">
    <source>
        <dbReference type="Proteomes" id="UP000235388"/>
    </source>
</evidence>
<protein>
    <submittedName>
        <fullName evidence="2">Uncharacterized protein</fullName>
    </submittedName>
</protein>
<dbReference type="EMBL" id="PGCJ01000009">
    <property type="protein sequence ID" value="PLW57636.1"/>
    <property type="molecule type" value="Genomic_DNA"/>
</dbReference>